<dbReference type="EMBL" id="CP003599">
    <property type="protein sequence ID" value="AFY91309.1"/>
    <property type="molecule type" value="Genomic_DNA"/>
</dbReference>
<dbReference type="GO" id="GO:0006260">
    <property type="term" value="P:DNA replication"/>
    <property type="evidence" value="ECO:0007669"/>
    <property type="project" value="UniProtKB-KW"/>
</dbReference>
<geneLocation type="plasmid" evidence="3 4">
    <name>pCHRO.02</name>
</geneLocation>
<name>K9UAU0_CHRTP</name>
<dbReference type="InParanoid" id="K9UAU0"/>
<dbReference type="OrthoDB" id="5540934at2"/>
<dbReference type="Proteomes" id="UP000010384">
    <property type="component" value="Plasmid pCHRO.02"/>
</dbReference>
<dbReference type="PATRIC" id="fig|251229.3.peg.6978"/>
<protein>
    <submittedName>
        <fullName evidence="3">Replication protein</fullName>
    </submittedName>
</protein>
<dbReference type="RefSeq" id="WP_015157504.1">
    <property type="nucleotide sequence ID" value="NC_019696.1"/>
</dbReference>
<evidence type="ECO:0000313" key="3">
    <source>
        <dbReference type="EMBL" id="AFY91309.1"/>
    </source>
</evidence>
<proteinExistence type="inferred from homology"/>
<evidence type="ECO:0000313" key="4">
    <source>
        <dbReference type="Proteomes" id="UP000010384"/>
    </source>
</evidence>
<dbReference type="HOGENOM" id="CLU_056002_0_0_3"/>
<gene>
    <name evidence="3" type="ORF">Chro_5978</name>
</gene>
<reference evidence="3 4" key="1">
    <citation type="submission" date="2012-06" db="EMBL/GenBank/DDBJ databases">
        <title>Finished plasmid 2 of genome of Chroococcidiopsis thermalis PCC 7203.</title>
        <authorList>
            <consortium name="US DOE Joint Genome Institute"/>
            <person name="Gugger M."/>
            <person name="Coursin T."/>
            <person name="Rippka R."/>
            <person name="Tandeau De Marsac N."/>
            <person name="Huntemann M."/>
            <person name="Wei C.-L."/>
            <person name="Han J."/>
            <person name="Detter J.C."/>
            <person name="Han C."/>
            <person name="Tapia R."/>
            <person name="Davenport K."/>
            <person name="Daligault H."/>
            <person name="Erkkila T."/>
            <person name="Gu W."/>
            <person name="Munk A.C.C."/>
            <person name="Teshima H."/>
            <person name="Xu Y."/>
            <person name="Chain P."/>
            <person name="Chen A."/>
            <person name="Krypides N."/>
            <person name="Mavromatis K."/>
            <person name="Markowitz V."/>
            <person name="Szeto E."/>
            <person name="Ivanova N."/>
            <person name="Mikhailova N."/>
            <person name="Ovchinnikova G."/>
            <person name="Pagani I."/>
            <person name="Pati A."/>
            <person name="Goodwin L."/>
            <person name="Peters L."/>
            <person name="Pitluck S."/>
            <person name="Woyke T."/>
            <person name="Kerfeld C."/>
        </authorList>
    </citation>
    <scope>NUCLEOTIDE SEQUENCE [LARGE SCALE GENOMIC DNA]</scope>
    <source>
        <strain evidence="3 4">PCC 7203</strain>
        <plasmid evidence="3 4">pCHRO.02</plasmid>
    </source>
</reference>
<dbReference type="Pfam" id="PF01446">
    <property type="entry name" value="Rep_1"/>
    <property type="match status" value="1"/>
</dbReference>
<dbReference type="AlphaFoldDB" id="K9UAU0"/>
<dbReference type="KEGG" id="cthe:Chro_5978"/>
<dbReference type="InterPro" id="IPR000989">
    <property type="entry name" value="Rep"/>
</dbReference>
<comment type="similarity">
    <text evidence="1">Belongs to the Gram-positive plasmids replication protein type 1 family.</text>
</comment>
<evidence type="ECO:0000256" key="2">
    <source>
        <dbReference type="ARBA" id="ARBA00022705"/>
    </source>
</evidence>
<keyword evidence="3" id="KW-0614">Plasmid</keyword>
<accession>K9UAU0</accession>
<keyword evidence="4" id="KW-1185">Reference proteome</keyword>
<evidence type="ECO:0000256" key="1">
    <source>
        <dbReference type="ARBA" id="ARBA00008909"/>
    </source>
</evidence>
<organism evidence="3 4">
    <name type="scientific">Chroococcidiopsis thermalis (strain PCC 7203)</name>
    <dbReference type="NCBI Taxonomy" id="251229"/>
    <lineage>
        <taxon>Bacteria</taxon>
        <taxon>Bacillati</taxon>
        <taxon>Cyanobacteriota</taxon>
        <taxon>Cyanophyceae</taxon>
        <taxon>Chroococcidiopsidales</taxon>
        <taxon>Chroococcidiopsidaceae</taxon>
        <taxon>Chroococcidiopsis</taxon>
    </lineage>
</organism>
<keyword evidence="2" id="KW-0235">DNA replication</keyword>
<sequence length="315" mass="36657">MSDFYLSDLSEKDKPWDYHRALTDKIRDLYRGTEFASYAERSAVCAKVLEFALTATDDGERVFRLQAARFCRVRHCPICQWRRSLMWKARFIKALPSIAADHPTARWIFLTLTVKNCPLPELRENLTSMNKAWKRICDRKVFPALGWVKSFEVTRSKDGTAHPHFHVLMMVPPSYFKKDYISQQKWRELWQHALRADYEPVVDVRAIKPKSGSIDPADPSKPLLATIKETLKYTVKGQDLAADASWLVELTHQLHKTRAIALGGVLKNYLSEEEPDQGDLIHGDEDQGDVSPDDPRWWFSWREMIKRYMGDQEEE</sequence>
<dbReference type="GO" id="GO:0003677">
    <property type="term" value="F:DNA binding"/>
    <property type="evidence" value="ECO:0007669"/>
    <property type="project" value="InterPro"/>
</dbReference>